<proteinExistence type="predicted"/>
<reference evidence="2" key="1">
    <citation type="journal article" date="2022" name="Mol. Ecol. Resour.">
        <title>The genomes of chicory, endive, great burdock and yacon provide insights into Asteraceae palaeo-polyploidization history and plant inulin production.</title>
        <authorList>
            <person name="Fan W."/>
            <person name="Wang S."/>
            <person name="Wang H."/>
            <person name="Wang A."/>
            <person name="Jiang F."/>
            <person name="Liu H."/>
            <person name="Zhao H."/>
            <person name="Xu D."/>
            <person name="Zhang Y."/>
        </authorList>
    </citation>
    <scope>NUCLEOTIDE SEQUENCE [LARGE SCALE GENOMIC DNA]</scope>
    <source>
        <strain evidence="2">cv. Yunnan</strain>
    </source>
</reference>
<protein>
    <submittedName>
        <fullName evidence="1">Uncharacterized protein</fullName>
    </submittedName>
</protein>
<dbReference type="Proteomes" id="UP001056120">
    <property type="component" value="Linkage Group LG07"/>
</dbReference>
<evidence type="ECO:0000313" key="2">
    <source>
        <dbReference type="Proteomes" id="UP001056120"/>
    </source>
</evidence>
<comment type="caution">
    <text evidence="1">The sequence shown here is derived from an EMBL/GenBank/DDBJ whole genome shotgun (WGS) entry which is preliminary data.</text>
</comment>
<dbReference type="EMBL" id="CM042024">
    <property type="protein sequence ID" value="KAI3811116.1"/>
    <property type="molecule type" value="Genomic_DNA"/>
</dbReference>
<gene>
    <name evidence="1" type="ORF">L1987_20833</name>
</gene>
<sequence>MTGTTAIYRRCFDGQIWSPTTEGVSHTFTMNFTIIDSVNAYLLYVLLRASVSQSPAIFSMQQEFSLCYCCVLGKALRLKSVSSFR</sequence>
<reference evidence="1 2" key="2">
    <citation type="journal article" date="2022" name="Mol. Ecol. Resour.">
        <title>The genomes of chicory, endive, great burdock and yacon provide insights into Asteraceae paleo-polyploidization history and plant inulin production.</title>
        <authorList>
            <person name="Fan W."/>
            <person name="Wang S."/>
            <person name="Wang H."/>
            <person name="Wang A."/>
            <person name="Jiang F."/>
            <person name="Liu H."/>
            <person name="Zhao H."/>
            <person name="Xu D."/>
            <person name="Zhang Y."/>
        </authorList>
    </citation>
    <scope>NUCLEOTIDE SEQUENCE [LARGE SCALE GENOMIC DNA]</scope>
    <source>
        <strain evidence="2">cv. Yunnan</strain>
        <tissue evidence="1">Leaves</tissue>
    </source>
</reference>
<accession>A0ACB9ITG2</accession>
<keyword evidence="2" id="KW-1185">Reference proteome</keyword>
<evidence type="ECO:0000313" key="1">
    <source>
        <dbReference type="EMBL" id="KAI3811116.1"/>
    </source>
</evidence>
<organism evidence="1 2">
    <name type="scientific">Smallanthus sonchifolius</name>
    <dbReference type="NCBI Taxonomy" id="185202"/>
    <lineage>
        <taxon>Eukaryota</taxon>
        <taxon>Viridiplantae</taxon>
        <taxon>Streptophyta</taxon>
        <taxon>Embryophyta</taxon>
        <taxon>Tracheophyta</taxon>
        <taxon>Spermatophyta</taxon>
        <taxon>Magnoliopsida</taxon>
        <taxon>eudicotyledons</taxon>
        <taxon>Gunneridae</taxon>
        <taxon>Pentapetalae</taxon>
        <taxon>asterids</taxon>
        <taxon>campanulids</taxon>
        <taxon>Asterales</taxon>
        <taxon>Asteraceae</taxon>
        <taxon>Asteroideae</taxon>
        <taxon>Heliantheae alliance</taxon>
        <taxon>Millerieae</taxon>
        <taxon>Smallanthus</taxon>
    </lineage>
</organism>
<name>A0ACB9ITG2_9ASTR</name>